<dbReference type="CDD" id="cd00051">
    <property type="entry name" value="EFh"/>
    <property type="match status" value="1"/>
</dbReference>
<keyword evidence="3" id="KW-0106">Calcium</keyword>
<evidence type="ECO:0000259" key="7">
    <source>
        <dbReference type="PROSITE" id="PS50222"/>
    </source>
</evidence>
<keyword evidence="5 6" id="KW-0472">Membrane</keyword>
<dbReference type="SUPFAM" id="SSF81324">
    <property type="entry name" value="Voltage-gated potassium channels"/>
    <property type="match status" value="1"/>
</dbReference>
<organism evidence="8 9">
    <name type="scientific">Prorocentrum cordatum</name>
    <dbReference type="NCBI Taxonomy" id="2364126"/>
    <lineage>
        <taxon>Eukaryota</taxon>
        <taxon>Sar</taxon>
        <taxon>Alveolata</taxon>
        <taxon>Dinophyceae</taxon>
        <taxon>Prorocentrales</taxon>
        <taxon>Prorocentraceae</taxon>
        <taxon>Prorocentrum</taxon>
    </lineage>
</organism>
<dbReference type="SMART" id="SM00054">
    <property type="entry name" value="EFh"/>
    <property type="match status" value="2"/>
</dbReference>
<name>A0ABN9Y752_9DINO</name>
<dbReference type="SUPFAM" id="SSF47473">
    <property type="entry name" value="EF-hand"/>
    <property type="match status" value="1"/>
</dbReference>
<dbReference type="Pfam" id="PF00520">
    <property type="entry name" value="Ion_trans"/>
    <property type="match status" value="1"/>
</dbReference>
<dbReference type="Gene3D" id="1.20.120.350">
    <property type="entry name" value="Voltage-gated potassium channels. Chain C"/>
    <property type="match status" value="1"/>
</dbReference>
<feature type="transmembrane region" description="Helical" evidence="6">
    <location>
        <begin position="257"/>
        <end position="279"/>
    </location>
</feature>
<dbReference type="InterPro" id="IPR002048">
    <property type="entry name" value="EF_hand_dom"/>
</dbReference>
<dbReference type="InterPro" id="IPR005821">
    <property type="entry name" value="Ion_trans_dom"/>
</dbReference>
<dbReference type="InterPro" id="IPR043203">
    <property type="entry name" value="VGCC_Ca_Na"/>
</dbReference>
<dbReference type="InterPro" id="IPR018247">
    <property type="entry name" value="EF_Hand_1_Ca_BS"/>
</dbReference>
<evidence type="ECO:0000256" key="2">
    <source>
        <dbReference type="ARBA" id="ARBA00022692"/>
    </source>
</evidence>
<reference evidence="8" key="1">
    <citation type="submission" date="2023-10" db="EMBL/GenBank/DDBJ databases">
        <authorList>
            <person name="Chen Y."/>
            <person name="Shah S."/>
            <person name="Dougan E. K."/>
            <person name="Thang M."/>
            <person name="Chan C."/>
        </authorList>
    </citation>
    <scope>NUCLEOTIDE SEQUENCE [LARGE SCALE GENOMIC DNA]</scope>
</reference>
<evidence type="ECO:0000256" key="4">
    <source>
        <dbReference type="ARBA" id="ARBA00022989"/>
    </source>
</evidence>
<feature type="transmembrane region" description="Helical" evidence="6">
    <location>
        <begin position="353"/>
        <end position="374"/>
    </location>
</feature>
<evidence type="ECO:0000313" key="8">
    <source>
        <dbReference type="EMBL" id="CAK0907088.1"/>
    </source>
</evidence>
<feature type="transmembrane region" description="Helical" evidence="6">
    <location>
        <begin position="431"/>
        <end position="455"/>
    </location>
</feature>
<dbReference type="EMBL" id="CAUYUJ010021803">
    <property type="protein sequence ID" value="CAK0907088.1"/>
    <property type="molecule type" value="Genomic_DNA"/>
</dbReference>
<dbReference type="PROSITE" id="PS50222">
    <property type="entry name" value="EF_HAND_2"/>
    <property type="match status" value="2"/>
</dbReference>
<feature type="domain" description="EF-hand" evidence="7">
    <location>
        <begin position="523"/>
        <end position="558"/>
    </location>
</feature>
<evidence type="ECO:0000256" key="5">
    <source>
        <dbReference type="ARBA" id="ARBA00023136"/>
    </source>
</evidence>
<dbReference type="Pfam" id="PF13202">
    <property type="entry name" value="EF-hand_5"/>
    <property type="match status" value="1"/>
</dbReference>
<sequence>MGARAADRVLSARSGWSMTSSEVYRAQGGEAGDAAAEELSGWLSQALAEERQALRSALERSHWESRAALDEELGRRHRALTAQLRQRCQAQQECGGPDCLPGVPLEGKADGWASHTTTSCTPPPSNQTVVVLQEFAGDRAASAADVVDKKGYPDATFSVDGLEQGSRSPTRSISTQNVQKRVNTVLFNEKDGDVQQKGRWVEFVEGAFFETSMAVLIMLNGLQMAFEVQHAGLIRGHALEYRDYAHNPNPWQGAEHLWEALGIFFGIAFTFEVSLKIVVLRCKFFKSCWNLFDLFVVLCFLVESSAVVQGGLGETTALRLARLARLLRLVRVVRKMHGFDTLLLMTTALQSSFYVLAWSCMLLFIIQAMVAFSINQILEEFYYGDHHPLEEQEEVFEYFGSFSRALLSTFEMTLANWPPVCRLLMENVSEWFMVICLLHKLTVGFAVIGIINGVFIQETFRTAAEDDFIMMHQKESSTRTHKIKMRKLFEAGDTSGDGKLDKEEFLELTQNSEVKMWLSSMGLDASDGEALYDFMDTDKNGDVSVKELIDGVSKLKGAARSLDLHMCLKRQDELHQALRSMHPEIGQRLKDR</sequence>
<proteinExistence type="predicted"/>
<dbReference type="Gene3D" id="1.10.238.10">
    <property type="entry name" value="EF-hand"/>
    <property type="match status" value="1"/>
</dbReference>
<accession>A0ABN9Y752</accession>
<evidence type="ECO:0000313" key="9">
    <source>
        <dbReference type="Proteomes" id="UP001189429"/>
    </source>
</evidence>
<evidence type="ECO:0000256" key="1">
    <source>
        <dbReference type="ARBA" id="ARBA00004141"/>
    </source>
</evidence>
<evidence type="ECO:0000256" key="3">
    <source>
        <dbReference type="ARBA" id="ARBA00022837"/>
    </source>
</evidence>
<dbReference type="Proteomes" id="UP001189429">
    <property type="component" value="Unassembled WGS sequence"/>
</dbReference>
<comment type="caution">
    <text evidence="8">The sequence shown here is derived from an EMBL/GenBank/DDBJ whole genome shotgun (WGS) entry which is preliminary data.</text>
</comment>
<dbReference type="PANTHER" id="PTHR10037">
    <property type="entry name" value="VOLTAGE-GATED CATION CHANNEL CALCIUM AND SODIUM"/>
    <property type="match status" value="1"/>
</dbReference>
<feature type="domain" description="EF-hand" evidence="7">
    <location>
        <begin position="480"/>
        <end position="515"/>
    </location>
</feature>
<protein>
    <recommendedName>
        <fullName evidence="7">EF-hand domain-containing protein</fullName>
    </recommendedName>
</protein>
<dbReference type="PROSITE" id="PS00018">
    <property type="entry name" value="EF_HAND_1"/>
    <property type="match status" value="2"/>
</dbReference>
<evidence type="ECO:0000256" key="6">
    <source>
        <dbReference type="SAM" id="Phobius"/>
    </source>
</evidence>
<keyword evidence="2 6" id="KW-0812">Transmembrane</keyword>
<gene>
    <name evidence="8" type="ORF">PCOR1329_LOCUS82217</name>
</gene>
<dbReference type="InterPro" id="IPR011992">
    <property type="entry name" value="EF-hand-dom_pair"/>
</dbReference>
<keyword evidence="4 6" id="KW-1133">Transmembrane helix</keyword>
<dbReference type="InterPro" id="IPR027359">
    <property type="entry name" value="Volt_channel_dom_sf"/>
</dbReference>
<comment type="subcellular location">
    <subcellularLocation>
        <location evidence="1">Membrane</location>
        <topology evidence="1">Multi-pass membrane protein</topology>
    </subcellularLocation>
</comment>
<keyword evidence="9" id="KW-1185">Reference proteome</keyword>
<dbReference type="PANTHER" id="PTHR10037:SF62">
    <property type="entry name" value="SODIUM CHANNEL PROTEIN 60E"/>
    <property type="match status" value="1"/>
</dbReference>